<evidence type="ECO:0000256" key="2">
    <source>
        <dbReference type="ARBA" id="ARBA00023242"/>
    </source>
</evidence>
<feature type="domain" description="Serine/threonine-protein phosphatase 4 regulatory subunit 3-like central" evidence="4">
    <location>
        <begin position="18"/>
        <end position="156"/>
    </location>
</feature>
<dbReference type="GO" id="GO:0030289">
    <property type="term" value="C:protein phosphatase 4 complex"/>
    <property type="evidence" value="ECO:0007669"/>
    <property type="project" value="TreeGrafter"/>
</dbReference>
<keyword evidence="6" id="KW-1185">Reference proteome</keyword>
<feature type="compositionally biased region" description="Polar residues" evidence="3">
    <location>
        <begin position="162"/>
        <end position="173"/>
    </location>
</feature>
<evidence type="ECO:0000256" key="3">
    <source>
        <dbReference type="SAM" id="MobiDB-lite"/>
    </source>
</evidence>
<sequence length="365" mass="39441">MSLEPDTIGNLGGVTGSQCSYICEILCFAIKAHSYRSKYYILGSSVTAKLILLLRAPESYVKLAALRVFRTCIGMKDEFYNRHLLKHDIFSAILQCFRDTGGKYNLLNSACLDVFDFIRKENIKSLVANIVQNHKSMFIDIVYIDTFKSLVLRYEQNQDVPASLGTDETSSAKSIDRPKPDGWSRMDNDEEAYFNDESDDEKEAEENKRKANGNSRNSSEELRQVAGVPKINLIAATNISSSGGGAVNGHAMKRSASPLGLVDYEDDEDDDMIDLIAKKRADTGSIGGTSVKIAGSTTNTLTGGSVTGGVKAVEANIEDVGRVGGDGSGSRRVSFTLNAVAVGAVGAIAAKRRRTGSFSSEDGDK</sequence>
<comment type="subcellular location">
    <subcellularLocation>
        <location evidence="1">Nucleus</location>
    </subcellularLocation>
</comment>
<feature type="region of interest" description="Disordered" evidence="3">
    <location>
        <begin position="162"/>
        <end position="223"/>
    </location>
</feature>
<feature type="compositionally biased region" description="Basic and acidic residues" evidence="3">
    <location>
        <begin position="174"/>
        <end position="187"/>
    </location>
</feature>
<keyword evidence="2" id="KW-0539">Nucleus</keyword>
<dbReference type="InterPro" id="IPR051137">
    <property type="entry name" value="PP4R3-like"/>
</dbReference>
<dbReference type="PANTHER" id="PTHR23318">
    <property type="entry name" value="ATP SYNTHASE GAMMA-RELATED"/>
    <property type="match status" value="1"/>
</dbReference>
<dbReference type="GO" id="GO:0072542">
    <property type="term" value="F:protein phosphatase activator activity"/>
    <property type="evidence" value="ECO:0007669"/>
    <property type="project" value="TreeGrafter"/>
</dbReference>
<dbReference type="PANTHER" id="PTHR23318:SF0">
    <property type="entry name" value="SERINE_THREONINE-PROTEIN PHOSPHATASE 4 REGULATORY SUBUNIT 3"/>
    <property type="match status" value="1"/>
</dbReference>
<comment type="caution">
    <text evidence="5">The sequence shown here is derived from an EMBL/GenBank/DDBJ whole genome shotgun (WGS) entry which is preliminary data.</text>
</comment>
<organism evidence="5 6">
    <name type="scientific">Physocladia obscura</name>
    <dbReference type="NCBI Taxonomy" id="109957"/>
    <lineage>
        <taxon>Eukaryota</taxon>
        <taxon>Fungi</taxon>
        <taxon>Fungi incertae sedis</taxon>
        <taxon>Chytridiomycota</taxon>
        <taxon>Chytridiomycota incertae sedis</taxon>
        <taxon>Chytridiomycetes</taxon>
        <taxon>Chytridiales</taxon>
        <taxon>Chytriomycetaceae</taxon>
        <taxon>Physocladia</taxon>
    </lineage>
</organism>
<dbReference type="GO" id="GO:0005654">
    <property type="term" value="C:nucleoplasm"/>
    <property type="evidence" value="ECO:0007669"/>
    <property type="project" value="TreeGrafter"/>
</dbReference>
<evidence type="ECO:0000259" key="4">
    <source>
        <dbReference type="Pfam" id="PF04802"/>
    </source>
</evidence>
<dbReference type="Pfam" id="PF04802">
    <property type="entry name" value="PP4R3"/>
    <property type="match status" value="1"/>
</dbReference>
<proteinExistence type="predicted"/>
<dbReference type="GO" id="GO:0006974">
    <property type="term" value="P:DNA damage response"/>
    <property type="evidence" value="ECO:0007669"/>
    <property type="project" value="TreeGrafter"/>
</dbReference>
<dbReference type="AlphaFoldDB" id="A0AAD5SV18"/>
<protein>
    <recommendedName>
        <fullName evidence="4">Serine/threonine-protein phosphatase 4 regulatory subunit 3-like central domain-containing protein</fullName>
    </recommendedName>
</protein>
<dbReference type="Proteomes" id="UP001211907">
    <property type="component" value="Unassembled WGS sequence"/>
</dbReference>
<evidence type="ECO:0000313" key="5">
    <source>
        <dbReference type="EMBL" id="KAJ3111402.1"/>
    </source>
</evidence>
<evidence type="ECO:0000313" key="6">
    <source>
        <dbReference type="Proteomes" id="UP001211907"/>
    </source>
</evidence>
<gene>
    <name evidence="5" type="ORF">HK100_002698</name>
</gene>
<dbReference type="InterPro" id="IPR006887">
    <property type="entry name" value="P4R3-like_central_dom"/>
</dbReference>
<name>A0AAD5SV18_9FUNG</name>
<feature type="compositionally biased region" description="Acidic residues" evidence="3">
    <location>
        <begin position="188"/>
        <end position="204"/>
    </location>
</feature>
<accession>A0AAD5SV18</accession>
<evidence type="ECO:0000256" key="1">
    <source>
        <dbReference type="ARBA" id="ARBA00004123"/>
    </source>
</evidence>
<reference evidence="5" key="1">
    <citation type="submission" date="2020-05" db="EMBL/GenBank/DDBJ databases">
        <title>Phylogenomic resolution of chytrid fungi.</title>
        <authorList>
            <person name="Stajich J.E."/>
            <person name="Amses K."/>
            <person name="Simmons R."/>
            <person name="Seto K."/>
            <person name="Myers J."/>
            <person name="Bonds A."/>
            <person name="Quandt C.A."/>
            <person name="Barry K."/>
            <person name="Liu P."/>
            <person name="Grigoriev I."/>
            <person name="Longcore J.E."/>
            <person name="James T.Y."/>
        </authorList>
    </citation>
    <scope>NUCLEOTIDE SEQUENCE</scope>
    <source>
        <strain evidence="5">JEL0513</strain>
    </source>
</reference>
<dbReference type="EMBL" id="JADGJH010001634">
    <property type="protein sequence ID" value="KAJ3111402.1"/>
    <property type="molecule type" value="Genomic_DNA"/>
</dbReference>